<gene>
    <name evidence="5" type="ORF">QJ521_03790</name>
</gene>
<dbReference type="GO" id="GO:0003700">
    <property type="term" value="F:DNA-binding transcription factor activity"/>
    <property type="evidence" value="ECO:0007669"/>
    <property type="project" value="InterPro"/>
</dbReference>
<reference evidence="5" key="1">
    <citation type="submission" date="2023-05" db="EMBL/GenBank/DDBJ databases">
        <title>Mariniplasma microaerophilum sp. nov., a novel anaerobic mollicute isolated from terrestrial mud volcano, Taman Peninsula, Russia.</title>
        <authorList>
            <person name="Khomyakova M.A."/>
            <person name="Merkel A.Y."/>
            <person name="Slobodkin A.I."/>
        </authorList>
    </citation>
    <scope>NUCLEOTIDE SEQUENCE</scope>
    <source>
        <strain evidence="5">M4Ah</strain>
    </source>
</reference>
<proteinExistence type="predicted"/>
<dbReference type="SMART" id="SM00418">
    <property type="entry name" value="HTH_ARSR"/>
    <property type="match status" value="1"/>
</dbReference>
<name>A0AAW6U6Y5_9MOLU</name>
<dbReference type="PROSITE" id="PS50987">
    <property type="entry name" value="HTH_ARSR_2"/>
    <property type="match status" value="1"/>
</dbReference>
<dbReference type="InterPro" id="IPR011991">
    <property type="entry name" value="ArsR-like_HTH"/>
</dbReference>
<evidence type="ECO:0000259" key="4">
    <source>
        <dbReference type="PROSITE" id="PS50987"/>
    </source>
</evidence>
<dbReference type="PANTHER" id="PTHR43132:SF6">
    <property type="entry name" value="HTH-TYPE TRANSCRIPTIONAL REPRESSOR CZRA"/>
    <property type="match status" value="1"/>
</dbReference>
<dbReference type="GO" id="GO:0003677">
    <property type="term" value="F:DNA binding"/>
    <property type="evidence" value="ECO:0007669"/>
    <property type="project" value="UniProtKB-KW"/>
</dbReference>
<dbReference type="NCBIfam" id="NF033788">
    <property type="entry name" value="HTH_metalloreg"/>
    <property type="match status" value="1"/>
</dbReference>
<sequence>MKDYLCDAIFIHKNAIKEVQQHILKDKELDTVSRFFKALSDPTRIKILFALEKRELCVCDIAVVLKMTQSAISHQLKILKDIDLVRSKRSGKSIFYTLADEHVHVIFNQAITHIKESIK</sequence>
<dbReference type="InterPro" id="IPR018334">
    <property type="entry name" value="ArsR_HTH"/>
</dbReference>
<dbReference type="InterPro" id="IPR001845">
    <property type="entry name" value="HTH_ArsR_DNA-bd_dom"/>
</dbReference>
<keyword evidence="3" id="KW-0804">Transcription</keyword>
<comment type="caution">
    <text evidence="5">The sequence shown here is derived from an EMBL/GenBank/DDBJ whole genome shotgun (WGS) entry which is preliminary data.</text>
</comment>
<accession>A0AAW6U6Y5</accession>
<dbReference type="EMBL" id="JASCXW010000008">
    <property type="protein sequence ID" value="MDI6452680.1"/>
    <property type="molecule type" value="Genomic_DNA"/>
</dbReference>
<dbReference type="InterPro" id="IPR036390">
    <property type="entry name" value="WH_DNA-bd_sf"/>
</dbReference>
<dbReference type="Gene3D" id="1.10.10.10">
    <property type="entry name" value="Winged helix-like DNA-binding domain superfamily/Winged helix DNA-binding domain"/>
    <property type="match status" value="1"/>
</dbReference>
<dbReference type="Proteomes" id="UP001431532">
    <property type="component" value="Unassembled WGS sequence"/>
</dbReference>
<dbReference type="InterPro" id="IPR051011">
    <property type="entry name" value="Metal_resp_trans_reg"/>
</dbReference>
<dbReference type="PROSITE" id="PS00846">
    <property type="entry name" value="HTH_ARSR_1"/>
    <property type="match status" value="1"/>
</dbReference>
<evidence type="ECO:0000256" key="1">
    <source>
        <dbReference type="ARBA" id="ARBA00023015"/>
    </source>
</evidence>
<dbReference type="RefSeq" id="WP_282839097.1">
    <property type="nucleotide sequence ID" value="NZ_JASCXW010000008.1"/>
</dbReference>
<keyword evidence="1" id="KW-0805">Transcription regulation</keyword>
<dbReference type="Pfam" id="PF01022">
    <property type="entry name" value="HTH_5"/>
    <property type="match status" value="1"/>
</dbReference>
<evidence type="ECO:0000313" key="6">
    <source>
        <dbReference type="Proteomes" id="UP001431532"/>
    </source>
</evidence>
<dbReference type="CDD" id="cd00090">
    <property type="entry name" value="HTH_ARSR"/>
    <property type="match status" value="1"/>
</dbReference>
<protein>
    <submittedName>
        <fullName evidence="5">Metalloregulator ArsR/SmtB family transcription factor</fullName>
    </submittedName>
</protein>
<keyword evidence="6" id="KW-1185">Reference proteome</keyword>
<dbReference type="AlphaFoldDB" id="A0AAW6U6Y5"/>
<evidence type="ECO:0000313" key="5">
    <source>
        <dbReference type="EMBL" id="MDI6452680.1"/>
    </source>
</evidence>
<feature type="domain" description="HTH arsR-type" evidence="4">
    <location>
        <begin position="24"/>
        <end position="118"/>
    </location>
</feature>
<evidence type="ECO:0000256" key="3">
    <source>
        <dbReference type="ARBA" id="ARBA00023163"/>
    </source>
</evidence>
<keyword evidence="2" id="KW-0238">DNA-binding</keyword>
<dbReference type="InterPro" id="IPR036388">
    <property type="entry name" value="WH-like_DNA-bd_sf"/>
</dbReference>
<organism evidence="5 6">
    <name type="scientific">Peloplasma aerotolerans</name>
    <dbReference type="NCBI Taxonomy" id="3044389"/>
    <lineage>
        <taxon>Bacteria</taxon>
        <taxon>Bacillati</taxon>
        <taxon>Mycoplasmatota</taxon>
        <taxon>Mollicutes</taxon>
        <taxon>Acholeplasmatales</taxon>
        <taxon>Acholeplasmataceae</taxon>
        <taxon>Peloplasma</taxon>
    </lineage>
</organism>
<dbReference type="SUPFAM" id="SSF46785">
    <property type="entry name" value="Winged helix' DNA-binding domain"/>
    <property type="match status" value="1"/>
</dbReference>
<evidence type="ECO:0000256" key="2">
    <source>
        <dbReference type="ARBA" id="ARBA00023125"/>
    </source>
</evidence>
<dbReference type="PRINTS" id="PR00778">
    <property type="entry name" value="HTHARSR"/>
</dbReference>
<dbReference type="PANTHER" id="PTHR43132">
    <property type="entry name" value="ARSENICAL RESISTANCE OPERON REPRESSOR ARSR-RELATED"/>
    <property type="match status" value="1"/>
</dbReference>